<evidence type="ECO:0000313" key="2">
    <source>
        <dbReference type="Proteomes" id="UP001201163"/>
    </source>
</evidence>
<protein>
    <submittedName>
        <fullName evidence="1">Uncharacterized protein</fullName>
    </submittedName>
</protein>
<comment type="caution">
    <text evidence="1">The sequence shown here is derived from an EMBL/GenBank/DDBJ whole genome shotgun (WGS) entry which is preliminary data.</text>
</comment>
<gene>
    <name evidence="1" type="ORF">EDB92DRAFT_1221990</name>
</gene>
<reference evidence="1" key="1">
    <citation type="submission" date="2022-01" db="EMBL/GenBank/DDBJ databases">
        <title>Comparative genomics reveals a dynamic genome evolution in the ectomycorrhizal milk-cap (Lactarius) mushrooms.</title>
        <authorList>
            <consortium name="DOE Joint Genome Institute"/>
            <person name="Lebreton A."/>
            <person name="Tang N."/>
            <person name="Kuo A."/>
            <person name="LaButti K."/>
            <person name="Drula E."/>
            <person name="Barry K."/>
            <person name="Clum A."/>
            <person name="Lipzen A."/>
            <person name="Mousain D."/>
            <person name="Ng V."/>
            <person name="Wang R."/>
            <person name="Wang X."/>
            <person name="Dai Y."/>
            <person name="Henrissat B."/>
            <person name="Grigoriev I.V."/>
            <person name="Guerin-Laguette A."/>
            <person name="Yu F."/>
            <person name="Martin F.M."/>
        </authorList>
    </citation>
    <scope>NUCLEOTIDE SEQUENCE</scope>
    <source>
        <strain evidence="1">QP</strain>
    </source>
</reference>
<dbReference type="Proteomes" id="UP001201163">
    <property type="component" value="Unassembled WGS sequence"/>
</dbReference>
<accession>A0AAD4LDD6</accession>
<proteinExistence type="predicted"/>
<dbReference type="AlphaFoldDB" id="A0AAD4LDD6"/>
<organism evidence="1 2">
    <name type="scientific">Lactarius akahatsu</name>
    <dbReference type="NCBI Taxonomy" id="416441"/>
    <lineage>
        <taxon>Eukaryota</taxon>
        <taxon>Fungi</taxon>
        <taxon>Dikarya</taxon>
        <taxon>Basidiomycota</taxon>
        <taxon>Agaricomycotina</taxon>
        <taxon>Agaricomycetes</taxon>
        <taxon>Russulales</taxon>
        <taxon>Russulaceae</taxon>
        <taxon>Lactarius</taxon>
    </lineage>
</organism>
<dbReference type="EMBL" id="JAKELL010000051">
    <property type="protein sequence ID" value="KAH8986894.1"/>
    <property type="molecule type" value="Genomic_DNA"/>
</dbReference>
<name>A0AAD4LDD6_9AGAM</name>
<evidence type="ECO:0000313" key="1">
    <source>
        <dbReference type="EMBL" id="KAH8986894.1"/>
    </source>
</evidence>
<sequence length="208" mass="22420">MMPLQSQSDVPFTLTNSGRPAGQTIQSVTLYLTVTVSTNMTSHPGSTVAAGIETLSYSKGSPSEITASVPLPAADGSAGISPAKNALRNADEAMTTIKLSNTWEGALERIKWVMDTVSSVAELHPYAKMAYGLLFAIPKNNFNATTTSERYLLPCMMRLISQVRIIPSKLSAVNPSRHISLRSCCSMSVIAVTLSDRMQRIRNYGSEC</sequence>
<keyword evidence="2" id="KW-1185">Reference proteome</keyword>